<reference evidence="10" key="1">
    <citation type="submission" date="2023-06" db="EMBL/GenBank/DDBJ databases">
        <title>Genome-scale phylogeny and comparative genomics of the fungal order Sordariales.</title>
        <authorList>
            <consortium name="Lawrence Berkeley National Laboratory"/>
            <person name="Hensen N."/>
            <person name="Bonometti L."/>
            <person name="Westerberg I."/>
            <person name="Brannstrom I.O."/>
            <person name="Guillou S."/>
            <person name="Cros-Aarteil S."/>
            <person name="Calhoun S."/>
            <person name="Haridas S."/>
            <person name="Kuo A."/>
            <person name="Mondo S."/>
            <person name="Pangilinan J."/>
            <person name="Riley R."/>
            <person name="LaButti K."/>
            <person name="Andreopoulos B."/>
            <person name="Lipzen A."/>
            <person name="Chen C."/>
            <person name="Yanf M."/>
            <person name="Daum C."/>
            <person name="Ng V."/>
            <person name="Clum A."/>
            <person name="Steindorff A."/>
            <person name="Ohm R."/>
            <person name="Martin F."/>
            <person name="Silar P."/>
            <person name="Natvig D."/>
            <person name="Lalanne C."/>
            <person name="Gautier V."/>
            <person name="Ament-velasquez S.L."/>
            <person name="Kruys A."/>
            <person name="Hutchinson M.I."/>
            <person name="Powell A.J."/>
            <person name="Barry K."/>
            <person name="Miller A.N."/>
            <person name="Grigoriev I.V."/>
            <person name="Debuchy R."/>
            <person name="Gladieux P."/>
            <person name="Thoren M.H."/>
            <person name="Johannesson H."/>
        </authorList>
    </citation>
    <scope>NUCLEOTIDE SEQUENCE</scope>
    <source>
        <strain evidence="10">SMH3391-2</strain>
    </source>
</reference>
<evidence type="ECO:0000256" key="5">
    <source>
        <dbReference type="ARBA" id="ARBA00032061"/>
    </source>
</evidence>
<gene>
    <name evidence="7" type="primary">ALG13</name>
    <name evidence="10" type="ORF">B0T17DRAFT_498518</name>
</gene>
<dbReference type="Gene3D" id="3.40.50.2000">
    <property type="entry name" value="Glycogen Phosphorylase B"/>
    <property type="match status" value="1"/>
</dbReference>
<evidence type="ECO:0000313" key="11">
    <source>
        <dbReference type="Proteomes" id="UP001174934"/>
    </source>
</evidence>
<dbReference type="PANTHER" id="PTHR47043">
    <property type="entry name" value="UDP-N-ACETYLGLUCOSAMINE TRANSFERASE SUBUNIT ALG13"/>
    <property type="match status" value="1"/>
</dbReference>
<dbReference type="EMBL" id="JAULSR010000007">
    <property type="protein sequence ID" value="KAK0615019.1"/>
    <property type="molecule type" value="Genomic_DNA"/>
</dbReference>
<proteinExistence type="inferred from homology"/>
<dbReference type="GO" id="GO:0043541">
    <property type="term" value="C:UDP-N-acetylglucosamine transferase complex"/>
    <property type="evidence" value="ECO:0007669"/>
    <property type="project" value="TreeGrafter"/>
</dbReference>
<name>A0AA40BVC0_9PEZI</name>
<comment type="catalytic activity">
    <reaction evidence="6">
        <text>an N-acetyl-alpha-D-glucosaminyl-diphospho-di-trans,poly-cis-dolichol + UDP-N-acetyl-alpha-D-glucosamine = an N,N'-diacetylchitobiosyl-diphospho-di-trans,poly-cis-dolichol + UDP + H(+)</text>
        <dbReference type="Rhea" id="RHEA:23380"/>
        <dbReference type="Rhea" id="RHEA-COMP:19507"/>
        <dbReference type="Rhea" id="RHEA-COMP:19510"/>
        <dbReference type="ChEBI" id="CHEBI:15378"/>
        <dbReference type="ChEBI" id="CHEBI:57269"/>
        <dbReference type="ChEBI" id="CHEBI:57705"/>
        <dbReference type="ChEBI" id="CHEBI:58223"/>
        <dbReference type="ChEBI" id="CHEBI:58427"/>
        <dbReference type="EC" id="2.4.1.141"/>
    </reaction>
</comment>
<evidence type="ECO:0000256" key="8">
    <source>
        <dbReference type="SAM" id="MobiDB-lite"/>
    </source>
</evidence>
<dbReference type="InterPro" id="IPR007235">
    <property type="entry name" value="Glyco_trans_28_C"/>
</dbReference>
<dbReference type="GO" id="GO:0006488">
    <property type="term" value="P:dolichol-linked oligosaccharide biosynthetic process"/>
    <property type="evidence" value="ECO:0007669"/>
    <property type="project" value="TreeGrafter"/>
</dbReference>
<evidence type="ECO:0000256" key="6">
    <source>
        <dbReference type="ARBA" id="ARBA00048184"/>
    </source>
</evidence>
<feature type="compositionally biased region" description="Basic and acidic residues" evidence="8">
    <location>
        <begin position="230"/>
        <end position="245"/>
    </location>
</feature>
<evidence type="ECO:0000256" key="7">
    <source>
        <dbReference type="RuleBase" id="RU362128"/>
    </source>
</evidence>
<dbReference type="Proteomes" id="UP001174934">
    <property type="component" value="Unassembled WGS sequence"/>
</dbReference>
<dbReference type="Pfam" id="PF04101">
    <property type="entry name" value="Glyco_tran_28_C"/>
    <property type="match status" value="1"/>
</dbReference>
<evidence type="ECO:0000256" key="2">
    <source>
        <dbReference type="ARBA" id="ARBA00012614"/>
    </source>
</evidence>
<feature type="region of interest" description="Disordered" evidence="8">
    <location>
        <begin position="230"/>
        <end position="252"/>
    </location>
</feature>
<dbReference type="SUPFAM" id="SSF53756">
    <property type="entry name" value="UDP-Glycosyltransferase/glycogen phosphorylase"/>
    <property type="match status" value="1"/>
</dbReference>
<sequence>MHSDQVLPRRCFVTIGATAGFRQLLDEIIQPAFLTCLAEHGFDMLEVQCGPDHDWFAQQTGSLEKEATHGVEIRSFEYTKDMQSHMLECRGEAGVRLAGCIISHAGSGTILEALRYQAPLVVVPNPTLMDNHQAELAEECEQQNWAVYGKLGHLAAAVGRSCERLAQGRSLSHLNALAPYSPPPFPVPERERVTLFDWMVLTCYPDELARQQHLRDLDAVELAFVEEQWQKSETETAGREREDLRSSPLEVD</sequence>
<evidence type="ECO:0000256" key="1">
    <source>
        <dbReference type="ARBA" id="ARBA00011198"/>
    </source>
</evidence>
<keyword evidence="7" id="KW-0328">Glycosyltransferase</keyword>
<dbReference type="GO" id="GO:0004577">
    <property type="term" value="F:N-acetylglucosaminyldiphosphodolichol N-acetylglucosaminyltransferase activity"/>
    <property type="evidence" value="ECO:0007669"/>
    <property type="project" value="UniProtKB-EC"/>
</dbReference>
<evidence type="ECO:0000256" key="3">
    <source>
        <dbReference type="ARBA" id="ARBA00017468"/>
    </source>
</evidence>
<comment type="similarity">
    <text evidence="7">Belongs to the glycosyltransferase 28 family.</text>
</comment>
<keyword evidence="7" id="KW-0256">Endoplasmic reticulum</keyword>
<dbReference type="PANTHER" id="PTHR47043:SF1">
    <property type="entry name" value="UDP-N-ACETYLGLUCOSAMINE TRANSFERASE SUBUNIT ALG13"/>
    <property type="match status" value="1"/>
</dbReference>
<accession>A0AA40BVC0</accession>
<dbReference type="EC" id="2.4.1.141" evidence="2 7"/>
<comment type="caution">
    <text evidence="10">The sequence shown here is derived from an EMBL/GenBank/DDBJ whole genome shotgun (WGS) entry which is preliminary data.</text>
</comment>
<dbReference type="AlphaFoldDB" id="A0AA40BVC0"/>
<evidence type="ECO:0000256" key="4">
    <source>
        <dbReference type="ARBA" id="ARBA00024804"/>
    </source>
</evidence>
<protein>
    <recommendedName>
        <fullName evidence="3 7">UDP-N-acetylglucosamine transferase subunit ALG13</fullName>
        <ecNumber evidence="2 7">2.4.1.141</ecNumber>
    </recommendedName>
    <alternativeName>
        <fullName evidence="5 7">Asparagine-linked glycosylation protein 13</fullName>
    </alternativeName>
</protein>
<dbReference type="InterPro" id="IPR052474">
    <property type="entry name" value="UDP-GlcNAc_transferase"/>
</dbReference>
<organism evidence="10 11">
    <name type="scientific">Bombardia bombarda</name>
    <dbReference type="NCBI Taxonomy" id="252184"/>
    <lineage>
        <taxon>Eukaryota</taxon>
        <taxon>Fungi</taxon>
        <taxon>Dikarya</taxon>
        <taxon>Ascomycota</taxon>
        <taxon>Pezizomycotina</taxon>
        <taxon>Sordariomycetes</taxon>
        <taxon>Sordariomycetidae</taxon>
        <taxon>Sordariales</taxon>
        <taxon>Lasiosphaeriaceae</taxon>
        <taxon>Bombardia</taxon>
    </lineage>
</organism>
<comment type="subunit">
    <text evidence="1 7">Heterodimer with ALG14 to form a functional enzyme.</text>
</comment>
<evidence type="ECO:0000259" key="9">
    <source>
        <dbReference type="Pfam" id="PF04101"/>
    </source>
</evidence>
<feature type="domain" description="Glycosyl transferase family 28 C-terminal" evidence="9">
    <location>
        <begin position="11"/>
        <end position="139"/>
    </location>
</feature>
<evidence type="ECO:0000313" key="10">
    <source>
        <dbReference type="EMBL" id="KAK0615019.1"/>
    </source>
</evidence>
<comment type="function">
    <text evidence="4 7">Involved in protein N-glycosylation. Essential for the second step of the dolichol-linked oligosaccharide pathway.</text>
</comment>
<keyword evidence="11" id="KW-1185">Reference proteome</keyword>
<keyword evidence="7" id="KW-0808">Transferase</keyword>
<comment type="subcellular location">
    <subcellularLocation>
        <location evidence="7">Endoplasmic reticulum</location>
    </subcellularLocation>
</comment>